<comment type="caution">
    <text evidence="11">The sequence shown here is derived from an EMBL/GenBank/DDBJ whole genome shotgun (WGS) entry which is preliminary data.</text>
</comment>
<proteinExistence type="inferred from homology"/>
<evidence type="ECO:0000256" key="2">
    <source>
        <dbReference type="ARBA" id="ARBA00006742"/>
    </source>
</evidence>
<evidence type="ECO:0000256" key="6">
    <source>
        <dbReference type="ARBA" id="ARBA00022927"/>
    </source>
</evidence>
<dbReference type="Pfam" id="PF02699">
    <property type="entry name" value="YajC"/>
    <property type="match status" value="1"/>
</dbReference>
<evidence type="ECO:0000256" key="5">
    <source>
        <dbReference type="ARBA" id="ARBA00022692"/>
    </source>
</evidence>
<keyword evidence="9" id="KW-0472">Membrane</keyword>
<feature type="compositionally biased region" description="Basic and acidic residues" evidence="10">
    <location>
        <begin position="102"/>
        <end position="118"/>
    </location>
</feature>
<keyword evidence="7" id="KW-1133">Transmembrane helix</keyword>
<evidence type="ECO:0000256" key="7">
    <source>
        <dbReference type="ARBA" id="ARBA00022989"/>
    </source>
</evidence>
<sequence length="143" mass="15492">METLLFPLLILLLFIPIFLSGRKQRRQMQEMQQLQAALEPGDVVVTTSGLRATVVDASYEETVDLEIADGVVTTWVRAAVREKVNPTPDDVSSLTDGSADVADEHDAEPVERVEDKPAVTDSTPEPTGTTDDARSNGTPGSRN</sequence>
<dbReference type="Proteomes" id="UP000820669">
    <property type="component" value="Unassembled WGS sequence"/>
</dbReference>
<comment type="subcellular location">
    <subcellularLocation>
        <location evidence="1">Cell membrane</location>
        <topology evidence="1">Single-pass membrane protein</topology>
    </subcellularLocation>
</comment>
<comment type="similarity">
    <text evidence="2">Belongs to the YajC family.</text>
</comment>
<gene>
    <name evidence="11" type="primary">yajC</name>
    <name evidence="11" type="ORF">HF526_28670</name>
</gene>
<protein>
    <submittedName>
        <fullName evidence="11">Preprotein translocase subunit YajC</fullName>
    </submittedName>
</protein>
<reference evidence="11 12" key="1">
    <citation type="submission" date="2020-04" db="EMBL/GenBank/DDBJ databases">
        <authorList>
            <person name="Klaysubun C."/>
            <person name="Duangmal K."/>
            <person name="Lipun K."/>
        </authorList>
    </citation>
    <scope>NUCLEOTIDE SEQUENCE [LARGE SCALE GENOMIC DNA]</scope>
    <source>
        <strain evidence="11 12">K10HN5</strain>
    </source>
</reference>
<feature type="region of interest" description="Disordered" evidence="10">
    <location>
        <begin position="82"/>
        <end position="143"/>
    </location>
</feature>
<evidence type="ECO:0000313" key="12">
    <source>
        <dbReference type="Proteomes" id="UP000820669"/>
    </source>
</evidence>
<evidence type="ECO:0000256" key="8">
    <source>
        <dbReference type="ARBA" id="ARBA00023010"/>
    </source>
</evidence>
<evidence type="ECO:0000256" key="10">
    <source>
        <dbReference type="SAM" id="MobiDB-lite"/>
    </source>
</evidence>
<feature type="compositionally biased region" description="Polar residues" evidence="10">
    <location>
        <begin position="120"/>
        <end position="143"/>
    </location>
</feature>
<dbReference type="PANTHER" id="PTHR33909">
    <property type="entry name" value="SEC TRANSLOCON ACCESSORY COMPLEX SUBUNIT YAJC"/>
    <property type="match status" value="1"/>
</dbReference>
<evidence type="ECO:0000313" key="11">
    <source>
        <dbReference type="EMBL" id="NMI01241.1"/>
    </source>
</evidence>
<organism evidence="11 12">
    <name type="scientific">Pseudonocardia acidicola</name>
    <dbReference type="NCBI Taxonomy" id="2724939"/>
    <lineage>
        <taxon>Bacteria</taxon>
        <taxon>Bacillati</taxon>
        <taxon>Actinomycetota</taxon>
        <taxon>Actinomycetes</taxon>
        <taxon>Pseudonocardiales</taxon>
        <taxon>Pseudonocardiaceae</taxon>
        <taxon>Pseudonocardia</taxon>
    </lineage>
</organism>
<dbReference type="NCBIfam" id="TIGR00739">
    <property type="entry name" value="yajC"/>
    <property type="match status" value="1"/>
</dbReference>
<evidence type="ECO:0000256" key="1">
    <source>
        <dbReference type="ARBA" id="ARBA00004162"/>
    </source>
</evidence>
<accession>A0ABX1SI61</accession>
<dbReference type="EMBL" id="JAAXLA010000078">
    <property type="protein sequence ID" value="NMI01241.1"/>
    <property type="molecule type" value="Genomic_DNA"/>
</dbReference>
<keyword evidence="4" id="KW-1003">Cell membrane</keyword>
<dbReference type="RefSeq" id="WP_169384701.1">
    <property type="nucleotide sequence ID" value="NZ_JAAXLA010000078.1"/>
</dbReference>
<name>A0ABX1SI61_9PSEU</name>
<evidence type="ECO:0000256" key="3">
    <source>
        <dbReference type="ARBA" id="ARBA00022448"/>
    </source>
</evidence>
<evidence type="ECO:0000256" key="4">
    <source>
        <dbReference type="ARBA" id="ARBA00022475"/>
    </source>
</evidence>
<keyword evidence="3" id="KW-0813">Transport</keyword>
<evidence type="ECO:0000256" key="9">
    <source>
        <dbReference type="ARBA" id="ARBA00023136"/>
    </source>
</evidence>
<dbReference type="PANTHER" id="PTHR33909:SF1">
    <property type="entry name" value="SEC TRANSLOCON ACCESSORY COMPLEX SUBUNIT YAJC"/>
    <property type="match status" value="1"/>
</dbReference>
<keyword evidence="8" id="KW-0811">Translocation</keyword>
<keyword evidence="5" id="KW-0812">Transmembrane</keyword>
<keyword evidence="6" id="KW-0653">Protein transport</keyword>
<dbReference type="SMART" id="SM01323">
    <property type="entry name" value="YajC"/>
    <property type="match status" value="1"/>
</dbReference>
<dbReference type="InterPro" id="IPR003849">
    <property type="entry name" value="Preprotein_translocase_YajC"/>
</dbReference>
<keyword evidence="12" id="KW-1185">Reference proteome</keyword>